<dbReference type="OrthoDB" id="8118055at2759"/>
<dbReference type="GO" id="GO:0005783">
    <property type="term" value="C:endoplasmic reticulum"/>
    <property type="evidence" value="ECO:0007669"/>
    <property type="project" value="TreeGrafter"/>
</dbReference>
<dbReference type="STRING" id="1081105.A0A167FQ91"/>
<accession>A0A167FQ91</accession>
<comment type="cofactor">
    <cofactor evidence="1 7">
        <name>Ca(2+)</name>
        <dbReference type="ChEBI" id="CHEBI:29108"/>
    </cofactor>
</comment>
<keyword evidence="7" id="KW-0479">Metal-binding</keyword>
<feature type="active site" evidence="6">
    <location>
        <position position="321"/>
    </location>
</feature>
<name>A0A167FQ91_METRR</name>
<dbReference type="InterPro" id="IPR012341">
    <property type="entry name" value="6hp_glycosidase-like_sf"/>
</dbReference>
<dbReference type="OMA" id="TEHAWTM"/>
<protein>
    <recommendedName>
        <fullName evidence="9">alpha-1,2-Mannosidase</fullName>
        <ecNumber evidence="9">3.2.1.-</ecNumber>
    </recommendedName>
</protein>
<feature type="active site" evidence="6">
    <location>
        <position position="505"/>
    </location>
</feature>
<evidence type="ECO:0000313" key="11">
    <source>
        <dbReference type="EMBL" id="OAA45595.1"/>
    </source>
</evidence>
<dbReference type="PANTHER" id="PTHR11742">
    <property type="entry name" value="MANNOSYL-OLIGOSACCHARIDE ALPHA-1,2-MANNOSIDASE-RELATED"/>
    <property type="match status" value="1"/>
</dbReference>
<dbReference type="PANTHER" id="PTHR11742:SF89">
    <property type="entry name" value="ALPHA-1,2-MANNOSIDASE"/>
    <property type="match status" value="1"/>
</dbReference>
<feature type="active site" description="Proton donor" evidence="6">
    <location>
        <position position="185"/>
    </location>
</feature>
<keyword evidence="4 9" id="KW-0378">Hydrolase</keyword>
<keyword evidence="12" id="KW-1185">Reference proteome</keyword>
<dbReference type="Pfam" id="PF01532">
    <property type="entry name" value="Glyco_hydro_47"/>
    <property type="match status" value="1"/>
</dbReference>
<reference evidence="11 12" key="1">
    <citation type="journal article" date="2016" name="Genome Biol. Evol.">
        <title>Divergent and convergent evolution of fungal pathogenicity.</title>
        <authorList>
            <person name="Shang Y."/>
            <person name="Xiao G."/>
            <person name="Zheng P."/>
            <person name="Cen K."/>
            <person name="Zhan S."/>
            <person name="Wang C."/>
        </authorList>
    </citation>
    <scope>NUCLEOTIDE SEQUENCE [LARGE SCALE GENOMIC DNA]</scope>
    <source>
        <strain evidence="11 12">RCEF 4871</strain>
    </source>
</reference>
<dbReference type="Proteomes" id="UP000243498">
    <property type="component" value="Unassembled WGS sequence"/>
</dbReference>
<keyword evidence="5 8" id="KW-1015">Disulfide bond</keyword>
<evidence type="ECO:0000313" key="12">
    <source>
        <dbReference type="Proteomes" id="UP000243498"/>
    </source>
</evidence>
<evidence type="ECO:0000256" key="9">
    <source>
        <dbReference type="RuleBase" id="RU361193"/>
    </source>
</evidence>
<feature type="active site" description="Proton donor" evidence="6">
    <location>
        <position position="439"/>
    </location>
</feature>
<organism evidence="11 12">
    <name type="scientific">Metarhizium rileyi (strain RCEF 4871)</name>
    <name type="common">Nomuraea rileyi</name>
    <dbReference type="NCBI Taxonomy" id="1649241"/>
    <lineage>
        <taxon>Eukaryota</taxon>
        <taxon>Fungi</taxon>
        <taxon>Dikarya</taxon>
        <taxon>Ascomycota</taxon>
        <taxon>Pezizomycotina</taxon>
        <taxon>Sordariomycetes</taxon>
        <taxon>Hypocreomycetidae</taxon>
        <taxon>Hypocreales</taxon>
        <taxon>Clavicipitaceae</taxon>
        <taxon>Metarhizium</taxon>
    </lineage>
</organism>
<dbReference type="UniPathway" id="UPA00378"/>
<keyword evidence="10" id="KW-0732">Signal</keyword>
<dbReference type="Gene3D" id="1.50.10.10">
    <property type="match status" value="1"/>
</dbReference>
<evidence type="ECO:0000256" key="10">
    <source>
        <dbReference type="SAM" id="SignalP"/>
    </source>
</evidence>
<dbReference type="EMBL" id="AZHC01000008">
    <property type="protein sequence ID" value="OAA45595.1"/>
    <property type="molecule type" value="Genomic_DNA"/>
</dbReference>
<comment type="similarity">
    <text evidence="3 9">Belongs to the glycosyl hydrolase 47 family.</text>
</comment>
<evidence type="ECO:0000256" key="6">
    <source>
        <dbReference type="PIRSR" id="PIRSR601382-1"/>
    </source>
</evidence>
<dbReference type="FunFam" id="1.50.10.10:FF:000037">
    <property type="entry name" value="alpha-1,2-Mannosidase"/>
    <property type="match status" value="1"/>
</dbReference>
<comment type="caution">
    <text evidence="11">The sequence shown here is derived from an EMBL/GenBank/DDBJ whole genome shotgun (WGS) entry which is preliminary data.</text>
</comment>
<evidence type="ECO:0000256" key="2">
    <source>
        <dbReference type="ARBA" id="ARBA00004922"/>
    </source>
</evidence>
<dbReference type="InterPro" id="IPR050749">
    <property type="entry name" value="Glycosyl_Hydrolase_47"/>
</dbReference>
<dbReference type="GO" id="GO:0004571">
    <property type="term" value="F:mannosyl-oligosaccharide 1,2-alpha-mannosidase activity"/>
    <property type="evidence" value="ECO:0007669"/>
    <property type="project" value="InterPro"/>
</dbReference>
<sequence>MLSLGRRRILSVFLAVFVILTVWRAWELSASDTAAVPQKPMTGYTKYEPEKDYFWRNIKHNFPIHPSQMRSMPTAATATFPPVQAKFPRESAEEKKIRLSRRNDIKESFLKSWKAYKKYAWLQDELTPVSGNAKNPFGGWGATLIDSLDTLWIMGLKDEFEYTVYDVEQNALFLSTIQKDINVFETTIRFLGGLLSAYDLSGDKRLLVKAHNVGDMLYKAFDTPNHLPVLRWDIHDAAYGNKQEAQSSSLLAEIGSLCMEFTRLSLLTKDPKYYDAVQHISELLAASQQRTKLPGMWPVTVDARTESFDTGTTYTLGGMADSTYEYLPKMMALLGQSDGIYKDMYTRSMDTANQHLFYRPMTPTSEDVLFPGFVQVNGDDPSRRKEFTPASGHLTCFAGGMLAVGGKLIDNDDHLSLAKKLTEGCVWAYKSFATGVMPETFDLTPCADRNSCPWDATKWQAAVAKAHGAGGGSGESKAALRIIDEERIPEGFTKITDARYILRPEAIESVFIMYRITGDRVWQEKAWEMWRAIDNLTSTKLANSAVHNMNPPEGEDVEMADSMESFWLGETLKYFYLIFSEPDLISLDEWVFNTEAHPFRRLR</sequence>
<comment type="pathway">
    <text evidence="2">Protein modification; protein glycosylation.</text>
</comment>
<feature type="disulfide bond" evidence="8">
    <location>
        <begin position="396"/>
        <end position="425"/>
    </location>
</feature>
<evidence type="ECO:0000256" key="8">
    <source>
        <dbReference type="PIRSR" id="PIRSR601382-3"/>
    </source>
</evidence>
<dbReference type="GO" id="GO:0016020">
    <property type="term" value="C:membrane"/>
    <property type="evidence" value="ECO:0007669"/>
    <property type="project" value="InterPro"/>
</dbReference>
<dbReference type="InterPro" id="IPR001382">
    <property type="entry name" value="Glyco_hydro_47"/>
</dbReference>
<dbReference type="GO" id="GO:0005509">
    <property type="term" value="F:calcium ion binding"/>
    <property type="evidence" value="ECO:0007669"/>
    <property type="project" value="InterPro"/>
</dbReference>
<gene>
    <name evidence="11" type="ORF">NOR_03384</name>
</gene>
<evidence type="ECO:0000256" key="4">
    <source>
        <dbReference type="ARBA" id="ARBA00022801"/>
    </source>
</evidence>
<evidence type="ECO:0000256" key="7">
    <source>
        <dbReference type="PIRSR" id="PIRSR601382-2"/>
    </source>
</evidence>
<dbReference type="PRINTS" id="PR00747">
    <property type="entry name" value="GLYHDRLASE47"/>
</dbReference>
<evidence type="ECO:0000256" key="3">
    <source>
        <dbReference type="ARBA" id="ARBA00007658"/>
    </source>
</evidence>
<proteinExistence type="inferred from homology"/>
<keyword evidence="9" id="KW-0326">Glycosidase</keyword>
<feature type="chain" id="PRO_5007886428" description="alpha-1,2-Mannosidase" evidence="10">
    <location>
        <begin position="26"/>
        <end position="603"/>
    </location>
</feature>
<feature type="binding site" evidence="7">
    <location>
        <position position="594"/>
    </location>
    <ligand>
        <name>Ca(2+)</name>
        <dbReference type="ChEBI" id="CHEBI:29108"/>
    </ligand>
</feature>
<evidence type="ECO:0000256" key="5">
    <source>
        <dbReference type="ARBA" id="ARBA00023157"/>
    </source>
</evidence>
<dbReference type="EC" id="3.2.1.-" evidence="9"/>
<evidence type="ECO:0000256" key="1">
    <source>
        <dbReference type="ARBA" id="ARBA00001913"/>
    </source>
</evidence>
<dbReference type="GO" id="GO:0005975">
    <property type="term" value="P:carbohydrate metabolic process"/>
    <property type="evidence" value="ECO:0007669"/>
    <property type="project" value="InterPro"/>
</dbReference>
<dbReference type="AlphaFoldDB" id="A0A167FQ91"/>
<dbReference type="InterPro" id="IPR036026">
    <property type="entry name" value="Seven-hairpin_glycosidases"/>
</dbReference>
<dbReference type="GO" id="GO:0036503">
    <property type="term" value="P:ERAD pathway"/>
    <property type="evidence" value="ECO:0007669"/>
    <property type="project" value="UniProtKB-ARBA"/>
</dbReference>
<dbReference type="SUPFAM" id="SSF48225">
    <property type="entry name" value="Seven-hairpin glycosidases"/>
    <property type="match status" value="1"/>
</dbReference>
<keyword evidence="7" id="KW-0106">Calcium</keyword>
<feature type="signal peptide" evidence="10">
    <location>
        <begin position="1"/>
        <end position="25"/>
    </location>
</feature>